<proteinExistence type="predicted"/>
<dbReference type="InterPro" id="IPR051703">
    <property type="entry name" value="NF-kappa-B_Signaling_Reg"/>
</dbReference>
<dbReference type="GO" id="GO:0016787">
    <property type="term" value="F:hydrolase activity"/>
    <property type="evidence" value="ECO:0007669"/>
    <property type="project" value="UniProtKB-KW"/>
</dbReference>
<dbReference type="Proteomes" id="UP000469424">
    <property type="component" value="Unassembled WGS sequence"/>
</dbReference>
<keyword evidence="4" id="KW-1185">Reference proteome</keyword>
<evidence type="ECO:0000313" key="4">
    <source>
        <dbReference type="Proteomes" id="UP000469424"/>
    </source>
</evidence>
<feature type="domain" description="YqaJ viral recombinase" evidence="2">
    <location>
        <begin position="12"/>
        <end position="154"/>
    </location>
</feature>
<dbReference type="InterPro" id="IPR011604">
    <property type="entry name" value="PDDEXK-like_dom_sf"/>
</dbReference>
<evidence type="ECO:0000313" key="3">
    <source>
        <dbReference type="EMBL" id="MST70669.1"/>
    </source>
</evidence>
<dbReference type="InterPro" id="IPR011335">
    <property type="entry name" value="Restrct_endonuc-II-like"/>
</dbReference>
<dbReference type="EMBL" id="VUNA01000007">
    <property type="protein sequence ID" value="MST70669.1"/>
    <property type="molecule type" value="Genomic_DNA"/>
</dbReference>
<protein>
    <submittedName>
        <fullName evidence="3">YqaJ viral recombinase family protein</fullName>
    </submittedName>
</protein>
<dbReference type="InterPro" id="IPR017482">
    <property type="entry name" value="Lambda-type_endonuclease"/>
</dbReference>
<dbReference type="NCBIfam" id="TIGR03033">
    <property type="entry name" value="phage_rel_nuc"/>
    <property type="match status" value="1"/>
</dbReference>
<dbReference type="PANTHER" id="PTHR46609:SF6">
    <property type="entry name" value="EXONUCLEASE, PHAGE-TYPE_RECB, C-TERMINAL DOMAIN-CONTAINING PROTEIN-RELATED"/>
    <property type="match status" value="1"/>
</dbReference>
<name>A0A6N7XL54_9FIRM</name>
<dbReference type="PANTHER" id="PTHR46609">
    <property type="entry name" value="EXONUCLEASE, PHAGE-TYPE/RECB, C-TERMINAL DOMAIN-CONTAINING PROTEIN"/>
    <property type="match status" value="1"/>
</dbReference>
<dbReference type="InterPro" id="IPR019080">
    <property type="entry name" value="YqaJ_viral_recombinase"/>
</dbReference>
<dbReference type="Pfam" id="PF09588">
    <property type="entry name" value="YqaJ"/>
    <property type="match status" value="1"/>
</dbReference>
<dbReference type="AlphaFoldDB" id="A0A6N7XL54"/>
<evidence type="ECO:0000259" key="2">
    <source>
        <dbReference type="Pfam" id="PF09588"/>
    </source>
</evidence>
<reference evidence="3 4" key="1">
    <citation type="submission" date="2019-08" db="EMBL/GenBank/DDBJ databases">
        <title>In-depth cultivation of the pig gut microbiome towards novel bacterial diversity and tailored functional studies.</title>
        <authorList>
            <person name="Wylensek D."/>
            <person name="Hitch T.C.A."/>
            <person name="Clavel T."/>
        </authorList>
    </citation>
    <scope>NUCLEOTIDE SEQUENCE [LARGE SCALE GENOMIC DNA]</scope>
    <source>
        <strain evidence="3 4">WCA-MUC-591-APC-4B</strain>
    </source>
</reference>
<accession>A0A6N7XL54</accession>
<sequence length="216" mass="25684">MVKMTTFGSHEEWLQHRTRIGGSDAASIIGLNPWRTNVQLWELKTGRRQQEDISDKPYVRYGNEAEQPLRDLFALDFPEYKVFYQDGNMWRNDRFPWAHASLDGWLEDENGRKGILEIKTSDISSAIKAAEWDGDKIPDNYYVQVMHYLMVTEFDFVVLKAQLKYDIDDNRWCKTKHYHIEREDVIGEIDYLREKEHEFWQHVINDTMPALILPEL</sequence>
<keyword evidence="1" id="KW-0378">Hydrolase</keyword>
<dbReference type="SUPFAM" id="SSF52980">
    <property type="entry name" value="Restriction endonuclease-like"/>
    <property type="match status" value="1"/>
</dbReference>
<organism evidence="3 4">
    <name type="scientific">Mogibacterium kristiansenii</name>
    <dbReference type="NCBI Taxonomy" id="2606708"/>
    <lineage>
        <taxon>Bacteria</taxon>
        <taxon>Bacillati</taxon>
        <taxon>Bacillota</taxon>
        <taxon>Clostridia</taxon>
        <taxon>Peptostreptococcales</taxon>
        <taxon>Anaerovoracaceae</taxon>
        <taxon>Mogibacterium</taxon>
    </lineage>
</organism>
<dbReference type="RefSeq" id="WP_154554233.1">
    <property type="nucleotide sequence ID" value="NZ_VUNA01000007.1"/>
</dbReference>
<comment type="caution">
    <text evidence="3">The sequence shown here is derived from an EMBL/GenBank/DDBJ whole genome shotgun (WGS) entry which is preliminary data.</text>
</comment>
<dbReference type="Gene3D" id="3.90.320.10">
    <property type="match status" value="1"/>
</dbReference>
<evidence type="ECO:0000256" key="1">
    <source>
        <dbReference type="ARBA" id="ARBA00022801"/>
    </source>
</evidence>
<gene>
    <name evidence="3" type="ORF">FYJ65_04815</name>
</gene>